<keyword evidence="3" id="KW-1185">Reference proteome</keyword>
<accession>A0ABR0N5W1</accession>
<feature type="region of interest" description="Disordered" evidence="1">
    <location>
        <begin position="110"/>
        <end position="152"/>
    </location>
</feature>
<gene>
    <name evidence="2" type="ORF">PVK06_039520</name>
</gene>
<sequence length="152" mass="17620">MESLKFNALSKKMQPQCLYICDMEKISEMNSQKEDGSAMIQRIQDNLQSIETEEVTKVQGKGVVMEEKVNVRNNTRAKILKPAKKTSWKRIELEKVMDYHNENSILRKRKSTEIESEEGCTEKARKDKAKRMKHDGQDLPIKDGSIFSLEKL</sequence>
<protein>
    <submittedName>
        <fullName evidence="2">Uncharacterized protein</fullName>
    </submittedName>
</protein>
<proteinExistence type="predicted"/>
<dbReference type="Proteomes" id="UP001358586">
    <property type="component" value="Chromosome 11"/>
</dbReference>
<evidence type="ECO:0000256" key="1">
    <source>
        <dbReference type="SAM" id="MobiDB-lite"/>
    </source>
</evidence>
<evidence type="ECO:0000313" key="3">
    <source>
        <dbReference type="Proteomes" id="UP001358586"/>
    </source>
</evidence>
<dbReference type="EMBL" id="JARKNE010000011">
    <property type="protein sequence ID" value="KAK5784979.1"/>
    <property type="molecule type" value="Genomic_DNA"/>
</dbReference>
<evidence type="ECO:0000313" key="2">
    <source>
        <dbReference type="EMBL" id="KAK5784979.1"/>
    </source>
</evidence>
<reference evidence="2 3" key="1">
    <citation type="submission" date="2023-03" db="EMBL/GenBank/DDBJ databases">
        <title>WGS of Gossypium arboreum.</title>
        <authorList>
            <person name="Yu D."/>
        </authorList>
    </citation>
    <scope>NUCLEOTIDE SEQUENCE [LARGE SCALE GENOMIC DNA]</scope>
    <source>
        <tissue evidence="2">Leaf</tissue>
    </source>
</reference>
<name>A0ABR0N5W1_GOSAR</name>
<comment type="caution">
    <text evidence="2">The sequence shown here is derived from an EMBL/GenBank/DDBJ whole genome shotgun (WGS) entry which is preliminary data.</text>
</comment>
<organism evidence="2 3">
    <name type="scientific">Gossypium arboreum</name>
    <name type="common">Tree cotton</name>
    <name type="synonym">Gossypium nanking</name>
    <dbReference type="NCBI Taxonomy" id="29729"/>
    <lineage>
        <taxon>Eukaryota</taxon>
        <taxon>Viridiplantae</taxon>
        <taxon>Streptophyta</taxon>
        <taxon>Embryophyta</taxon>
        <taxon>Tracheophyta</taxon>
        <taxon>Spermatophyta</taxon>
        <taxon>Magnoliopsida</taxon>
        <taxon>eudicotyledons</taxon>
        <taxon>Gunneridae</taxon>
        <taxon>Pentapetalae</taxon>
        <taxon>rosids</taxon>
        <taxon>malvids</taxon>
        <taxon>Malvales</taxon>
        <taxon>Malvaceae</taxon>
        <taxon>Malvoideae</taxon>
        <taxon>Gossypium</taxon>
    </lineage>
</organism>